<dbReference type="SUPFAM" id="SSF53448">
    <property type="entry name" value="Nucleotide-diphospho-sugar transferases"/>
    <property type="match status" value="1"/>
</dbReference>
<comment type="caution">
    <text evidence="1">The sequence shown here is derived from an EMBL/GenBank/DDBJ whole genome shotgun (WGS) entry which is preliminary data.</text>
</comment>
<accession>A0A1D2QPH8</accession>
<organism evidence="1 2">
    <name type="scientific">Candidatus Endobugula sertula</name>
    <name type="common">Bugula neritina bacterial symbiont</name>
    <dbReference type="NCBI Taxonomy" id="62101"/>
    <lineage>
        <taxon>Bacteria</taxon>
        <taxon>Pseudomonadati</taxon>
        <taxon>Pseudomonadota</taxon>
        <taxon>Gammaproteobacteria</taxon>
        <taxon>Cellvibrionales</taxon>
        <taxon>Cellvibrionaceae</taxon>
        <taxon>Candidatus Endobugula</taxon>
    </lineage>
</organism>
<protein>
    <recommendedName>
        <fullName evidence="3">Nucleotide-diphospho-sugar transferase domain-containing protein</fullName>
    </recommendedName>
</protein>
<dbReference type="STRING" id="62101.AB835_08625"/>
<dbReference type="Proteomes" id="UP000242502">
    <property type="component" value="Unassembled WGS sequence"/>
</dbReference>
<name>A0A1D2QPH8_9GAMM</name>
<dbReference type="Gene3D" id="3.90.550.10">
    <property type="entry name" value="Spore Coat Polysaccharide Biosynthesis Protein SpsA, Chain A"/>
    <property type="match status" value="1"/>
</dbReference>
<reference evidence="1 2" key="1">
    <citation type="journal article" date="2016" name="Appl. Environ. Microbiol.">
        <title>Lack of Overt Genome Reduction in the Bryostatin-Producing Bryozoan Symbiont "Candidatus Endobugula sertula".</title>
        <authorList>
            <person name="Miller I.J."/>
            <person name="Vanee N."/>
            <person name="Fong S.S."/>
            <person name="Lim-Fong G.E."/>
            <person name="Kwan J.C."/>
        </authorList>
    </citation>
    <scope>NUCLEOTIDE SEQUENCE [LARGE SCALE GENOMIC DNA]</scope>
    <source>
        <strain evidence="1">AB1-4</strain>
    </source>
</reference>
<dbReference type="EMBL" id="MDLC01000027">
    <property type="protein sequence ID" value="ODS23488.1"/>
    <property type="molecule type" value="Genomic_DNA"/>
</dbReference>
<evidence type="ECO:0000313" key="2">
    <source>
        <dbReference type="Proteomes" id="UP000242502"/>
    </source>
</evidence>
<evidence type="ECO:0000313" key="1">
    <source>
        <dbReference type="EMBL" id="ODS23488.1"/>
    </source>
</evidence>
<gene>
    <name evidence="1" type="ORF">AB835_08625</name>
</gene>
<sequence length="331" mass="38441">MKSIYITVVSSQYVAISFCLAKALTQQGKRFAIYCVDDEAADFLYSMPIPNGNIYRPIDFESERVKQIKQERSVSEYCWTCKSIALQHALDNISSIEWAVYLDSDIMVYADPDESLPEHGHVLLTPHYPSTPHFEDYMANVGDYNAGYIAFRNTTQGRAALSWWRNQCEVNCSVITEANKYGDQYYLNQMAVLFEGVVKNSHKGLNTAPWNILGKIVVIRDSRVYIDDDPLLVYHMQGFRIIAKNVFDLYCGEVRIPKSVRYFIYMPYVSHIQYCISRLPCKNPRLYVPLIHLPKYLLRELKRIVFGISNILWQPTLLSKRHDNIIYQRKT</sequence>
<dbReference type="InterPro" id="IPR029044">
    <property type="entry name" value="Nucleotide-diphossugar_trans"/>
</dbReference>
<proteinExistence type="predicted"/>
<evidence type="ECO:0008006" key="3">
    <source>
        <dbReference type="Google" id="ProtNLM"/>
    </source>
</evidence>
<dbReference type="AlphaFoldDB" id="A0A1D2QPH8"/>